<dbReference type="PANTHER" id="PTHR33254:SF4">
    <property type="entry name" value="4-HYDROXY-4-METHYL-2-OXOGLUTARATE ALDOLASE 3-RELATED"/>
    <property type="match status" value="1"/>
</dbReference>
<dbReference type="AlphaFoldDB" id="A0A840MM03"/>
<evidence type="ECO:0000256" key="3">
    <source>
        <dbReference type="ARBA" id="ARBA00008621"/>
    </source>
</evidence>
<dbReference type="CDD" id="cd16841">
    <property type="entry name" value="RraA_family"/>
    <property type="match status" value="1"/>
</dbReference>
<gene>
    <name evidence="11" type="ORF">HNQ59_002742</name>
</gene>
<dbReference type="EC" id="4.1.3.17" evidence="10"/>
<evidence type="ECO:0000256" key="5">
    <source>
        <dbReference type="ARBA" id="ARBA00022723"/>
    </source>
</evidence>
<feature type="binding site" evidence="9">
    <location>
        <position position="96"/>
    </location>
    <ligand>
        <name>substrate</name>
    </ligand>
</feature>
<dbReference type="PANTHER" id="PTHR33254">
    <property type="entry name" value="4-HYDROXY-4-METHYL-2-OXOGLUTARATE ALDOLASE 3-RELATED"/>
    <property type="match status" value="1"/>
</dbReference>
<comment type="similarity">
    <text evidence="3 10">Belongs to the class II aldolase/RraA-like family.</text>
</comment>
<comment type="function">
    <text evidence="7 10">Catalyzes the aldol cleavage of 4-hydroxy-4-methyl-2-oxoglutarate (HMG) into 2 molecules of pyruvate. Also contains a secondary oxaloacetate (OAA) decarboxylase activity due to the common pyruvate enolate transition state formed following C-C bond cleavage in the retro-aldol and decarboxylation reactions.</text>
</comment>
<accession>A0A840MM03</accession>
<dbReference type="GO" id="GO:0008948">
    <property type="term" value="F:oxaloacetate decarboxylase activity"/>
    <property type="evidence" value="ECO:0007669"/>
    <property type="project" value="UniProtKB-EC"/>
</dbReference>
<evidence type="ECO:0000256" key="4">
    <source>
        <dbReference type="ARBA" id="ARBA00011233"/>
    </source>
</evidence>
<dbReference type="NCBIfam" id="TIGR01935">
    <property type="entry name" value="NOT-MenG"/>
    <property type="match status" value="1"/>
</dbReference>
<comment type="caution">
    <text evidence="11">The sequence shown here is derived from an EMBL/GenBank/DDBJ whole genome shotgun (WGS) entry which is preliminary data.</text>
</comment>
<evidence type="ECO:0000256" key="8">
    <source>
        <dbReference type="ARBA" id="ARBA00047973"/>
    </source>
</evidence>
<comment type="cofactor">
    <cofactor evidence="9">
        <name>Mg(2+)</name>
        <dbReference type="ChEBI" id="CHEBI:18420"/>
    </cofactor>
</comment>
<comment type="catalytic activity">
    <reaction evidence="8 10">
        <text>oxaloacetate + H(+) = pyruvate + CO2</text>
        <dbReference type="Rhea" id="RHEA:15641"/>
        <dbReference type="ChEBI" id="CHEBI:15361"/>
        <dbReference type="ChEBI" id="CHEBI:15378"/>
        <dbReference type="ChEBI" id="CHEBI:16452"/>
        <dbReference type="ChEBI" id="CHEBI:16526"/>
        <dbReference type="EC" id="4.1.1.112"/>
    </reaction>
</comment>
<organism evidence="11 12">
    <name type="scientific">Chitinivorax tropicus</name>
    <dbReference type="NCBI Taxonomy" id="714531"/>
    <lineage>
        <taxon>Bacteria</taxon>
        <taxon>Pseudomonadati</taxon>
        <taxon>Pseudomonadota</taxon>
        <taxon>Betaproteobacteria</taxon>
        <taxon>Chitinivorax</taxon>
    </lineage>
</organism>
<dbReference type="EMBL" id="JACHHY010000017">
    <property type="protein sequence ID" value="MBB5019440.1"/>
    <property type="molecule type" value="Genomic_DNA"/>
</dbReference>
<dbReference type="InterPro" id="IPR010203">
    <property type="entry name" value="RraA"/>
</dbReference>
<dbReference type="Gene3D" id="3.50.30.40">
    <property type="entry name" value="Ribonuclease E inhibitor RraA/RraA-like"/>
    <property type="match status" value="1"/>
</dbReference>
<evidence type="ECO:0000256" key="1">
    <source>
        <dbReference type="ARBA" id="ARBA00001342"/>
    </source>
</evidence>
<dbReference type="InterPro" id="IPR005493">
    <property type="entry name" value="RraA/RraA-like"/>
</dbReference>
<evidence type="ECO:0000256" key="7">
    <source>
        <dbReference type="ARBA" id="ARBA00025046"/>
    </source>
</evidence>
<name>A0A840MM03_9PROT</name>
<comment type="subunit">
    <text evidence="4 10">Homotrimer.</text>
</comment>
<dbReference type="GO" id="GO:0046872">
    <property type="term" value="F:metal ion binding"/>
    <property type="evidence" value="ECO:0007669"/>
    <property type="project" value="UniProtKB-KW"/>
</dbReference>
<evidence type="ECO:0000256" key="6">
    <source>
        <dbReference type="ARBA" id="ARBA00023239"/>
    </source>
</evidence>
<dbReference type="EC" id="4.1.1.112" evidence="10"/>
<keyword evidence="9" id="KW-0460">Magnesium</keyword>
<comment type="catalytic activity">
    <reaction evidence="1 10">
        <text>4-hydroxy-4-methyl-2-oxoglutarate = 2 pyruvate</text>
        <dbReference type="Rhea" id="RHEA:22748"/>
        <dbReference type="ChEBI" id="CHEBI:15361"/>
        <dbReference type="ChEBI" id="CHEBI:58276"/>
        <dbReference type="EC" id="4.1.3.17"/>
    </reaction>
</comment>
<dbReference type="Pfam" id="PF03737">
    <property type="entry name" value="RraA-like"/>
    <property type="match status" value="1"/>
</dbReference>
<keyword evidence="6 10" id="KW-0456">Lyase</keyword>
<evidence type="ECO:0000256" key="10">
    <source>
        <dbReference type="RuleBase" id="RU004338"/>
    </source>
</evidence>
<dbReference type="GO" id="GO:0008428">
    <property type="term" value="F:ribonuclease inhibitor activity"/>
    <property type="evidence" value="ECO:0007669"/>
    <property type="project" value="InterPro"/>
</dbReference>
<dbReference type="GO" id="GO:0051252">
    <property type="term" value="P:regulation of RNA metabolic process"/>
    <property type="evidence" value="ECO:0007669"/>
    <property type="project" value="InterPro"/>
</dbReference>
<keyword evidence="5 9" id="KW-0479">Metal-binding</keyword>
<keyword evidence="12" id="KW-1185">Reference proteome</keyword>
<dbReference type="GO" id="GO:0047443">
    <property type="term" value="F:4-hydroxy-4-methyl-2-oxoglutarate aldolase activity"/>
    <property type="evidence" value="ECO:0007669"/>
    <property type="project" value="UniProtKB-EC"/>
</dbReference>
<feature type="binding site" evidence="9">
    <location>
        <position position="97"/>
    </location>
    <ligand>
        <name>Mg(2+)</name>
        <dbReference type="ChEBI" id="CHEBI:18420"/>
    </ligand>
</feature>
<evidence type="ECO:0000256" key="2">
    <source>
        <dbReference type="ARBA" id="ARBA00001968"/>
    </source>
</evidence>
<proteinExistence type="inferred from homology"/>
<sequence length="158" mass="16871">MTFQTADLTDEHANLQVATPMFQRYGKAARFQGEIVTVKVFEDNVLVKDTLSEPGQGKVLVVDGGGSLRCALVGDQIAAMAVKNGWAGIIVYGCIRDSAVINDLEIGVRALNTHPLKSVKQGAGYRQIAVAFAAVTFRPGEFVYVDEDGIVLSATALL</sequence>
<evidence type="ECO:0000313" key="12">
    <source>
        <dbReference type="Proteomes" id="UP000575898"/>
    </source>
</evidence>
<evidence type="ECO:0000256" key="9">
    <source>
        <dbReference type="PIRSR" id="PIRSR605493-1"/>
    </source>
</evidence>
<dbReference type="NCBIfam" id="NF006875">
    <property type="entry name" value="PRK09372.1"/>
    <property type="match status" value="1"/>
</dbReference>
<protein>
    <recommendedName>
        <fullName evidence="10">4-hydroxy-4-methyl-2-oxoglutarate aldolase</fullName>
        <shortName evidence="10">HMG aldolase</shortName>
        <ecNumber evidence="10">4.1.1.112</ecNumber>
        <ecNumber evidence="10">4.1.3.17</ecNumber>
    </recommendedName>
    <alternativeName>
        <fullName evidence="10">Oxaloacetate decarboxylase</fullName>
    </alternativeName>
</protein>
<feature type="binding site" evidence="9">
    <location>
        <begin position="74"/>
        <end position="77"/>
    </location>
    <ligand>
        <name>substrate</name>
    </ligand>
</feature>
<evidence type="ECO:0000313" key="11">
    <source>
        <dbReference type="EMBL" id="MBB5019440.1"/>
    </source>
</evidence>
<dbReference type="SUPFAM" id="SSF89562">
    <property type="entry name" value="RraA-like"/>
    <property type="match status" value="1"/>
</dbReference>
<dbReference type="InterPro" id="IPR036704">
    <property type="entry name" value="RraA/RraA-like_sf"/>
</dbReference>
<dbReference type="Proteomes" id="UP000575898">
    <property type="component" value="Unassembled WGS sequence"/>
</dbReference>
<dbReference type="RefSeq" id="WP_184040318.1">
    <property type="nucleotide sequence ID" value="NZ_JACHHY010000017.1"/>
</dbReference>
<comment type="cofactor">
    <cofactor evidence="2 10">
        <name>a divalent metal cation</name>
        <dbReference type="ChEBI" id="CHEBI:60240"/>
    </cofactor>
</comment>
<reference evidence="11 12" key="1">
    <citation type="submission" date="2020-08" db="EMBL/GenBank/DDBJ databases">
        <title>Genomic Encyclopedia of Type Strains, Phase IV (KMG-IV): sequencing the most valuable type-strain genomes for metagenomic binning, comparative biology and taxonomic classification.</title>
        <authorList>
            <person name="Goeker M."/>
        </authorList>
    </citation>
    <scope>NUCLEOTIDE SEQUENCE [LARGE SCALE GENOMIC DNA]</scope>
    <source>
        <strain evidence="11 12">DSM 27165</strain>
    </source>
</reference>